<proteinExistence type="predicted"/>
<dbReference type="Gene3D" id="3.40.50.720">
    <property type="entry name" value="NAD(P)-binding Rossmann-like Domain"/>
    <property type="match status" value="1"/>
</dbReference>
<evidence type="ECO:0000313" key="2">
    <source>
        <dbReference type="Proteomes" id="UP000789396"/>
    </source>
</evidence>
<evidence type="ECO:0000313" key="1">
    <source>
        <dbReference type="EMBL" id="CAG8726014.1"/>
    </source>
</evidence>
<dbReference type="SUPFAM" id="SSF51735">
    <property type="entry name" value="NAD(P)-binding Rossmann-fold domains"/>
    <property type="match status" value="1"/>
</dbReference>
<organism evidence="1 2">
    <name type="scientific">Racocetra fulgida</name>
    <dbReference type="NCBI Taxonomy" id="60492"/>
    <lineage>
        <taxon>Eukaryota</taxon>
        <taxon>Fungi</taxon>
        <taxon>Fungi incertae sedis</taxon>
        <taxon>Mucoromycota</taxon>
        <taxon>Glomeromycotina</taxon>
        <taxon>Glomeromycetes</taxon>
        <taxon>Diversisporales</taxon>
        <taxon>Gigasporaceae</taxon>
        <taxon>Racocetra</taxon>
    </lineage>
</organism>
<dbReference type="InterPro" id="IPR036291">
    <property type="entry name" value="NAD(P)-bd_dom_sf"/>
</dbReference>
<gene>
    <name evidence="1" type="ORF">RFULGI_LOCUS11787</name>
</gene>
<accession>A0A9N9NE50</accession>
<dbReference type="EMBL" id="CAJVPZ010026592">
    <property type="protein sequence ID" value="CAG8726014.1"/>
    <property type="molecule type" value="Genomic_DNA"/>
</dbReference>
<feature type="non-terminal residue" evidence="1">
    <location>
        <position position="229"/>
    </location>
</feature>
<keyword evidence="2" id="KW-1185">Reference proteome</keyword>
<dbReference type="Proteomes" id="UP000789396">
    <property type="component" value="Unassembled WGS sequence"/>
</dbReference>
<protein>
    <submittedName>
        <fullName evidence="1">6343_t:CDS:1</fullName>
    </submittedName>
</protein>
<dbReference type="AlphaFoldDB" id="A0A9N9NE50"/>
<reference evidence="1" key="1">
    <citation type="submission" date="2021-06" db="EMBL/GenBank/DDBJ databases">
        <authorList>
            <person name="Kallberg Y."/>
            <person name="Tangrot J."/>
            <person name="Rosling A."/>
        </authorList>
    </citation>
    <scope>NUCLEOTIDE SEQUENCE</scope>
    <source>
        <strain evidence="1">IN212</strain>
    </source>
</reference>
<sequence>RNFITYLVENDFASEIRVVDKVLLITAALNPKQREAFSKVEVWQKDLVDREDGSSYDYVFNLAAETKYSQIEKVYEERVYTLSVRNAEEAARRNVKVYVEVSTAEIYQSDKVSNLFEYLGVKALAKIDLYDKNPSKEDDKAKPWTINDKHMGPWTTFIRDSKKIKNTPLTPYVDKELLCNNPLSVDGTKITVETGFQYEVPEVTDEKLVEMIEDFKVIGWWPKEPEEYV</sequence>
<name>A0A9N9NE50_9GLOM</name>
<comment type="caution">
    <text evidence="1">The sequence shown here is derived from an EMBL/GenBank/DDBJ whole genome shotgun (WGS) entry which is preliminary data.</text>
</comment>
<dbReference type="OrthoDB" id="16464at2759"/>